<feature type="binding site" evidence="5">
    <location>
        <position position="51"/>
    </location>
    <ligand>
        <name>dimethylallyl diphosphate</name>
        <dbReference type="ChEBI" id="CHEBI:57623"/>
    </ligand>
</feature>
<feature type="binding site" evidence="5">
    <location>
        <position position="84"/>
    </location>
    <ligand>
        <name>dimethylallyl diphosphate</name>
        <dbReference type="ChEBI" id="CHEBI:57623"/>
    </ligand>
</feature>
<dbReference type="GO" id="GO:0051539">
    <property type="term" value="F:4 iron, 4 sulfur cluster binding"/>
    <property type="evidence" value="ECO:0007669"/>
    <property type="project" value="UniProtKB-UniRule"/>
</dbReference>
<dbReference type="Pfam" id="PF02401">
    <property type="entry name" value="LYTB"/>
    <property type="match status" value="1"/>
</dbReference>
<feature type="binding site" evidence="5">
    <location>
        <position position="106"/>
    </location>
    <ligand>
        <name>[4Fe-4S] cluster</name>
        <dbReference type="ChEBI" id="CHEBI:49883"/>
    </ligand>
</feature>
<dbReference type="NCBIfam" id="TIGR00216">
    <property type="entry name" value="ispH_lytB"/>
    <property type="match status" value="1"/>
</dbReference>
<dbReference type="UniPathway" id="UPA00056">
    <property type="reaction ID" value="UER00097"/>
</dbReference>
<dbReference type="InterPro" id="IPR003451">
    <property type="entry name" value="LytB/IspH"/>
</dbReference>
<comment type="pathway">
    <text evidence="5">Isoprenoid biosynthesis; dimethylallyl diphosphate biosynthesis; dimethylallyl diphosphate from (2E)-4-hydroxy-3-methylbutenyl diphosphate: step 1/1.</text>
</comment>
<feature type="binding site" evidence="5">
    <location>
        <position position="134"/>
    </location>
    <ligand>
        <name>isopentenyl diphosphate</name>
        <dbReference type="ChEBI" id="CHEBI:128769"/>
    </ligand>
</feature>
<feature type="binding site" evidence="5">
    <location>
        <position position="22"/>
    </location>
    <ligand>
        <name>[4Fe-4S] cluster</name>
        <dbReference type="ChEBI" id="CHEBI:49883"/>
    </ligand>
</feature>
<dbReference type="Gene3D" id="3.40.50.11270">
    <property type="match status" value="1"/>
</dbReference>
<feature type="binding site" evidence="5">
    <location>
        <position position="84"/>
    </location>
    <ligand>
        <name>(2E)-4-hydroxy-3-methylbut-2-enyl diphosphate</name>
        <dbReference type="ChEBI" id="CHEBI:128753"/>
    </ligand>
</feature>
<keyword evidence="2 5" id="KW-0479">Metal-binding</keyword>
<feature type="binding site" evidence="5">
    <location>
        <position position="51"/>
    </location>
    <ligand>
        <name>(2E)-4-hydroxy-3-methylbut-2-enyl diphosphate</name>
        <dbReference type="ChEBI" id="CHEBI:128753"/>
    </ligand>
</feature>
<feature type="binding site" evidence="5">
    <location>
        <position position="51"/>
    </location>
    <ligand>
        <name>isopentenyl diphosphate</name>
        <dbReference type="ChEBI" id="CHEBI:128769"/>
    </ligand>
</feature>
<feature type="binding site" evidence="5">
    <location>
        <position position="236"/>
    </location>
    <ligand>
        <name>(2E)-4-hydroxy-3-methylbut-2-enyl diphosphate</name>
        <dbReference type="ChEBI" id="CHEBI:128753"/>
    </ligand>
</feature>
<feature type="binding site" evidence="5">
    <location>
        <position position="207"/>
    </location>
    <ligand>
        <name>[4Fe-4S] cluster</name>
        <dbReference type="ChEBI" id="CHEBI:49883"/>
    </ligand>
</feature>
<evidence type="ECO:0000256" key="4">
    <source>
        <dbReference type="ARBA" id="ARBA00023014"/>
    </source>
</evidence>
<evidence type="ECO:0000313" key="6">
    <source>
        <dbReference type="EMBL" id="RZO27263.1"/>
    </source>
</evidence>
<comment type="catalytic activity">
    <reaction evidence="5">
        <text>dimethylallyl diphosphate + 2 oxidized [2Fe-2S]-[ferredoxin] + H2O = (2E)-4-hydroxy-3-methylbut-2-enyl diphosphate + 2 reduced [2Fe-2S]-[ferredoxin] + 2 H(+)</text>
        <dbReference type="Rhea" id="RHEA:24825"/>
        <dbReference type="Rhea" id="RHEA-COMP:10000"/>
        <dbReference type="Rhea" id="RHEA-COMP:10001"/>
        <dbReference type="ChEBI" id="CHEBI:15377"/>
        <dbReference type="ChEBI" id="CHEBI:15378"/>
        <dbReference type="ChEBI" id="CHEBI:33737"/>
        <dbReference type="ChEBI" id="CHEBI:33738"/>
        <dbReference type="ChEBI" id="CHEBI:57623"/>
        <dbReference type="ChEBI" id="CHEBI:128753"/>
        <dbReference type="EC" id="1.17.7.4"/>
    </reaction>
</comment>
<feature type="binding site" evidence="5">
    <location>
        <position position="237"/>
    </location>
    <ligand>
        <name>(2E)-4-hydroxy-3-methylbut-2-enyl diphosphate</name>
        <dbReference type="ChEBI" id="CHEBI:128753"/>
    </ligand>
</feature>
<evidence type="ECO:0000256" key="1">
    <source>
        <dbReference type="ARBA" id="ARBA00022485"/>
    </source>
</evidence>
<dbReference type="Proteomes" id="UP000315825">
    <property type="component" value="Unassembled WGS sequence"/>
</dbReference>
<evidence type="ECO:0000256" key="2">
    <source>
        <dbReference type="ARBA" id="ARBA00022723"/>
    </source>
</evidence>
<dbReference type="GO" id="GO:0016114">
    <property type="term" value="P:terpenoid biosynthetic process"/>
    <property type="evidence" value="ECO:0007669"/>
    <property type="project" value="UniProtKB-UniRule"/>
</dbReference>
<protein>
    <recommendedName>
        <fullName evidence="5">4-hydroxy-3-methylbut-2-enyl diphosphate reductase</fullName>
        <shortName evidence="5">HMBPP reductase</shortName>
        <ecNumber evidence="5">1.17.7.4</ecNumber>
    </recommendedName>
</protein>
<name>A0A520N1E5_9GAMM</name>
<dbReference type="EMBL" id="SHBE01000001">
    <property type="protein sequence ID" value="RZO27263.1"/>
    <property type="molecule type" value="Genomic_DNA"/>
</dbReference>
<keyword evidence="5 6" id="KW-0560">Oxidoreductase</keyword>
<dbReference type="UniPathway" id="UPA00059">
    <property type="reaction ID" value="UER00105"/>
</dbReference>
<feature type="binding site" evidence="5">
    <location>
        <position position="279"/>
    </location>
    <ligand>
        <name>(2E)-4-hydroxy-3-methylbut-2-enyl diphosphate</name>
        <dbReference type="ChEBI" id="CHEBI:128753"/>
    </ligand>
</feature>
<comment type="catalytic activity">
    <reaction evidence="5">
        <text>isopentenyl diphosphate + 2 oxidized [2Fe-2S]-[ferredoxin] + H2O = (2E)-4-hydroxy-3-methylbut-2-enyl diphosphate + 2 reduced [2Fe-2S]-[ferredoxin] + 2 H(+)</text>
        <dbReference type="Rhea" id="RHEA:24488"/>
        <dbReference type="Rhea" id="RHEA-COMP:10000"/>
        <dbReference type="Rhea" id="RHEA-COMP:10001"/>
        <dbReference type="ChEBI" id="CHEBI:15377"/>
        <dbReference type="ChEBI" id="CHEBI:15378"/>
        <dbReference type="ChEBI" id="CHEBI:33737"/>
        <dbReference type="ChEBI" id="CHEBI:33738"/>
        <dbReference type="ChEBI" id="CHEBI:128753"/>
        <dbReference type="ChEBI" id="CHEBI:128769"/>
        <dbReference type="EC" id="1.17.7.4"/>
    </reaction>
</comment>
<comment type="pathway">
    <text evidence="5">Isoprenoid biosynthesis; isopentenyl diphosphate biosynthesis via DXP pathway; isopentenyl diphosphate from 1-deoxy-D-xylulose 5-phosphate: step 6/6.</text>
</comment>
<feature type="binding site" evidence="5">
    <location>
        <position position="279"/>
    </location>
    <ligand>
        <name>isopentenyl diphosphate</name>
        <dbReference type="ChEBI" id="CHEBI:128769"/>
    </ligand>
</feature>
<feature type="binding site" evidence="5">
    <location>
        <position position="177"/>
    </location>
    <ligand>
        <name>(2E)-4-hydroxy-3-methylbut-2-enyl diphosphate</name>
        <dbReference type="ChEBI" id="CHEBI:128753"/>
    </ligand>
</feature>
<evidence type="ECO:0000256" key="3">
    <source>
        <dbReference type="ARBA" id="ARBA00023004"/>
    </source>
</evidence>
<proteinExistence type="inferred from homology"/>
<feature type="binding site" evidence="5">
    <location>
        <position position="84"/>
    </location>
    <ligand>
        <name>isopentenyl diphosphate</name>
        <dbReference type="ChEBI" id="CHEBI:128769"/>
    </ligand>
</feature>
<comment type="similarity">
    <text evidence="5">Belongs to the IspH family.</text>
</comment>
<comment type="caution">
    <text evidence="6">The sequence shown here is derived from an EMBL/GenBank/DDBJ whole genome shotgun (WGS) entry which is preliminary data.</text>
</comment>
<dbReference type="EC" id="1.17.7.4" evidence="5"/>
<comment type="cofactor">
    <cofactor evidence="5">
        <name>[4Fe-4S] cluster</name>
        <dbReference type="ChEBI" id="CHEBI:49883"/>
    </cofactor>
    <text evidence="5">Binds 1 [4Fe-4S] cluster per subunit.</text>
</comment>
<dbReference type="CDD" id="cd13944">
    <property type="entry name" value="lytB_ispH"/>
    <property type="match status" value="1"/>
</dbReference>
<feature type="binding site" evidence="5">
    <location>
        <position position="236"/>
    </location>
    <ligand>
        <name>isopentenyl diphosphate</name>
        <dbReference type="ChEBI" id="CHEBI:128769"/>
    </ligand>
</feature>
<feature type="active site" description="Proton donor" evidence="5">
    <location>
        <position position="136"/>
    </location>
</feature>
<dbReference type="GO" id="GO:0051745">
    <property type="term" value="F:4-hydroxy-3-methylbut-2-enyl diphosphate reductase activity"/>
    <property type="evidence" value="ECO:0007669"/>
    <property type="project" value="UniProtKB-UniRule"/>
</dbReference>
<dbReference type="AlphaFoldDB" id="A0A520N1E5"/>
<dbReference type="PANTHER" id="PTHR30426:SF0">
    <property type="entry name" value="4-HYDROXY-3-METHYLBUT-2-ENYL DIPHOSPHATE REDUCTASE"/>
    <property type="match status" value="1"/>
</dbReference>
<dbReference type="GO" id="GO:0046872">
    <property type="term" value="F:metal ion binding"/>
    <property type="evidence" value="ECO:0007669"/>
    <property type="project" value="UniProtKB-KW"/>
</dbReference>
<keyword evidence="3 5" id="KW-0408">Iron</keyword>
<dbReference type="Gene3D" id="3.40.1010.20">
    <property type="entry name" value="4-hydroxy-3-methylbut-2-enyl diphosphate reductase, catalytic domain"/>
    <property type="match status" value="2"/>
</dbReference>
<dbReference type="NCBIfam" id="NF002190">
    <property type="entry name" value="PRK01045.1-4"/>
    <property type="match status" value="1"/>
</dbReference>
<sequence>MDKKSKKYIEKQILLANPRGFCAGVERAIEIVEKSIEKYEDPVYVRHHVVHNKKVVENLESKGVIFVKEVDEIPDNSIAIFSAHGVPEEVENKAGLRNFKYFDATCPLVTKVHLEVQKHAKNGRDIILIGHKGHPEVIGTLGRHPKNTDTKIFLVETKKDIENLVINEKNLAFVTQTTLSVDETKEIIDELKHKFPAIIGPSADDICYATQNRQDAVKQLSLESDLVIVIGSKSSSNSNRLKELAEKCGTQSCLIDDYEDFNIDLLKGKSIVGITAGASAPEHLVEELIIFLNQFNFRNVRNLSQNNENISFKLPRELR</sequence>
<feature type="binding site" evidence="5">
    <location>
        <position position="235"/>
    </location>
    <ligand>
        <name>isopentenyl diphosphate</name>
        <dbReference type="ChEBI" id="CHEBI:128769"/>
    </ligand>
</feature>
<gene>
    <name evidence="5" type="primary">ispH</name>
    <name evidence="6" type="ORF">EVA92_00525</name>
</gene>
<feature type="binding site" evidence="5">
    <location>
        <position position="235"/>
    </location>
    <ligand>
        <name>(2E)-4-hydroxy-3-methylbut-2-enyl diphosphate</name>
        <dbReference type="ChEBI" id="CHEBI:128753"/>
    </ligand>
</feature>
<reference evidence="6 7" key="1">
    <citation type="submission" date="2019-02" db="EMBL/GenBank/DDBJ databases">
        <title>Prokaryotic population dynamics and viral predation in marine succession experiment using metagenomics: the confinement effect.</title>
        <authorList>
            <person name="Haro-Moreno J.M."/>
            <person name="Rodriguez-Valera F."/>
            <person name="Lopez-Perez M."/>
        </authorList>
    </citation>
    <scope>NUCLEOTIDE SEQUENCE [LARGE SCALE GENOMIC DNA]</scope>
    <source>
        <strain evidence="6">MED-G159</strain>
    </source>
</reference>
<organism evidence="6 7">
    <name type="scientific">SAR86 cluster bacterium</name>
    <dbReference type="NCBI Taxonomy" id="2030880"/>
    <lineage>
        <taxon>Bacteria</taxon>
        <taxon>Pseudomonadati</taxon>
        <taxon>Pseudomonadota</taxon>
        <taxon>Gammaproteobacteria</taxon>
        <taxon>SAR86 cluster</taxon>
    </lineage>
</organism>
<feature type="binding site" evidence="5">
    <location>
        <position position="236"/>
    </location>
    <ligand>
        <name>dimethylallyl diphosphate</name>
        <dbReference type="ChEBI" id="CHEBI:57623"/>
    </ligand>
</feature>
<feature type="binding site" evidence="5">
    <location>
        <position position="134"/>
    </location>
    <ligand>
        <name>(2E)-4-hydroxy-3-methylbut-2-enyl diphosphate</name>
        <dbReference type="ChEBI" id="CHEBI:128753"/>
    </ligand>
</feature>
<keyword evidence="1 5" id="KW-0004">4Fe-4S</keyword>
<dbReference type="NCBIfam" id="NF002188">
    <property type="entry name" value="PRK01045.1-2"/>
    <property type="match status" value="1"/>
</dbReference>
<dbReference type="PANTHER" id="PTHR30426">
    <property type="entry name" value="4-HYDROXY-3-METHYLBUT-2-ENYL DIPHOSPHATE REDUCTASE"/>
    <property type="match status" value="1"/>
</dbReference>
<feature type="binding site" evidence="5">
    <location>
        <position position="237"/>
    </location>
    <ligand>
        <name>isopentenyl diphosphate</name>
        <dbReference type="ChEBI" id="CHEBI:128769"/>
    </ligand>
</feature>
<accession>A0A520N1E5</accession>
<feature type="binding site" evidence="5">
    <location>
        <position position="279"/>
    </location>
    <ligand>
        <name>dimethylallyl diphosphate</name>
        <dbReference type="ChEBI" id="CHEBI:57623"/>
    </ligand>
</feature>
<evidence type="ECO:0000256" key="5">
    <source>
        <dbReference type="HAMAP-Rule" id="MF_00191"/>
    </source>
</evidence>
<dbReference type="HAMAP" id="MF_00191">
    <property type="entry name" value="IspH"/>
    <property type="match status" value="1"/>
</dbReference>
<feature type="binding site" evidence="5">
    <location>
        <position position="237"/>
    </location>
    <ligand>
        <name>dimethylallyl diphosphate</name>
        <dbReference type="ChEBI" id="CHEBI:57623"/>
    </ligand>
</feature>
<dbReference type="GO" id="GO:0019288">
    <property type="term" value="P:isopentenyl diphosphate biosynthetic process, methylerythritol 4-phosphate pathway"/>
    <property type="evidence" value="ECO:0007669"/>
    <property type="project" value="UniProtKB-UniRule"/>
</dbReference>
<keyword evidence="5" id="KW-0414">Isoprene biosynthesis</keyword>
<dbReference type="GO" id="GO:0050992">
    <property type="term" value="P:dimethylallyl diphosphate biosynthetic process"/>
    <property type="evidence" value="ECO:0007669"/>
    <property type="project" value="UniProtKB-UniRule"/>
</dbReference>
<feature type="binding site" evidence="5">
    <location>
        <position position="235"/>
    </location>
    <ligand>
        <name>dimethylallyl diphosphate</name>
        <dbReference type="ChEBI" id="CHEBI:57623"/>
    </ligand>
</feature>
<keyword evidence="4 5" id="KW-0411">Iron-sulfur</keyword>
<feature type="binding site" evidence="5">
    <location>
        <position position="134"/>
    </location>
    <ligand>
        <name>dimethylallyl diphosphate</name>
        <dbReference type="ChEBI" id="CHEBI:57623"/>
    </ligand>
</feature>
<comment type="function">
    <text evidence="5">Catalyzes the conversion of 1-hydroxy-2-methyl-2-(E)-butenyl 4-diphosphate (HMBPP) into a mixture of isopentenyl diphosphate (IPP) and dimethylallyl diphosphate (DMAPP). Acts in the terminal step of the DOXP/MEP pathway for isoprenoid precursor biosynthesis.</text>
</comment>
<evidence type="ECO:0000313" key="7">
    <source>
        <dbReference type="Proteomes" id="UP000315825"/>
    </source>
</evidence>